<dbReference type="AlphaFoldDB" id="A0AAW4WCM6"/>
<evidence type="ECO:0000313" key="9">
    <source>
        <dbReference type="EMBL" id="MCC2240697.1"/>
    </source>
</evidence>
<evidence type="ECO:0000259" key="8">
    <source>
        <dbReference type="Pfam" id="PF00482"/>
    </source>
</evidence>
<evidence type="ECO:0000256" key="1">
    <source>
        <dbReference type="ARBA" id="ARBA00004651"/>
    </source>
</evidence>
<accession>A0AAW4WCM6</accession>
<keyword evidence="3" id="KW-1003">Cell membrane</keyword>
<dbReference type="PRINTS" id="PR00812">
    <property type="entry name" value="BCTERIALGSPF"/>
</dbReference>
<dbReference type="InterPro" id="IPR042094">
    <property type="entry name" value="T2SS_GspF_sf"/>
</dbReference>
<feature type="transmembrane region" description="Helical" evidence="7">
    <location>
        <begin position="167"/>
        <end position="189"/>
    </location>
</feature>
<dbReference type="Gene3D" id="1.20.81.30">
    <property type="entry name" value="Type II secretion system (T2SS), domain F"/>
    <property type="match status" value="2"/>
</dbReference>
<gene>
    <name evidence="9" type="ORF">LKD47_00075</name>
</gene>
<feature type="domain" description="Type II secretion system protein GspF" evidence="8">
    <location>
        <begin position="220"/>
        <end position="342"/>
    </location>
</feature>
<comment type="subcellular location">
    <subcellularLocation>
        <location evidence="1">Cell membrane</location>
        <topology evidence="1">Multi-pass membrane protein</topology>
    </subcellularLocation>
</comment>
<feature type="transmembrane region" description="Helical" evidence="7">
    <location>
        <begin position="116"/>
        <end position="136"/>
    </location>
</feature>
<keyword evidence="6 7" id="KW-0472">Membrane</keyword>
<organism evidence="9 10">
    <name type="scientific">Roseburia amylophila</name>
    <dbReference type="NCBI Taxonomy" id="2981794"/>
    <lineage>
        <taxon>Bacteria</taxon>
        <taxon>Bacillati</taxon>
        <taxon>Bacillota</taxon>
        <taxon>Clostridia</taxon>
        <taxon>Lachnospirales</taxon>
        <taxon>Lachnospiraceae</taxon>
        <taxon>Roseburia</taxon>
    </lineage>
</organism>
<evidence type="ECO:0000256" key="7">
    <source>
        <dbReference type="SAM" id="Phobius"/>
    </source>
</evidence>
<protein>
    <submittedName>
        <fullName evidence="9">Type II secretion system F family protein</fullName>
    </submittedName>
</protein>
<dbReference type="Pfam" id="PF00482">
    <property type="entry name" value="T2SSF"/>
    <property type="match status" value="2"/>
</dbReference>
<feature type="domain" description="Type II secretion system protein GspF" evidence="8">
    <location>
        <begin position="18"/>
        <end position="140"/>
    </location>
</feature>
<proteinExistence type="inferred from homology"/>
<evidence type="ECO:0000256" key="2">
    <source>
        <dbReference type="ARBA" id="ARBA00005745"/>
    </source>
</evidence>
<evidence type="ECO:0000256" key="6">
    <source>
        <dbReference type="ARBA" id="ARBA00023136"/>
    </source>
</evidence>
<comment type="caution">
    <text evidence="9">The sequence shown here is derived from an EMBL/GenBank/DDBJ whole genome shotgun (WGS) entry which is preliminary data.</text>
</comment>
<evidence type="ECO:0000256" key="5">
    <source>
        <dbReference type="ARBA" id="ARBA00022989"/>
    </source>
</evidence>
<feature type="transmembrane region" description="Helical" evidence="7">
    <location>
        <begin position="316"/>
        <end position="341"/>
    </location>
</feature>
<dbReference type="PANTHER" id="PTHR30012:SF0">
    <property type="entry name" value="TYPE II SECRETION SYSTEM PROTEIN F-RELATED"/>
    <property type="match status" value="1"/>
</dbReference>
<sequence>MGKSKKQQKLSNLECASFCSQMTMVLHAGFPAVEGVSLLLEDAKDVQEKAILQVMYDEMINTGRLYPALEKTGVFPDYLLQMVKIGEETGTLDDVMNGLTHHYEREDEIEKSIKSALTYPLIMVAMMIAVIVILLTKVMPVFEQVFRQLGRQMTGFSGGMLVLGKTISNYAIVFIAIAAVIVGVFVYFVKSRRGRRAFAGFSRKMHLFHGLYDKIAACRFADSLYLTLKSGQNPQKGLEFADELIADKNFSKKIKKCSQKMEEGEDFAAAVGGAGIFEGLYERMLVISGKTGETDETLETIARQYEREIDQRMSSYIAILEPTLVIILSVIVGMILLSVILPLMGIMAGL</sequence>
<evidence type="ECO:0000256" key="4">
    <source>
        <dbReference type="ARBA" id="ARBA00022692"/>
    </source>
</evidence>
<dbReference type="RefSeq" id="WP_227709336.1">
    <property type="nucleotide sequence ID" value="NZ_JAJEQW010000001.1"/>
</dbReference>
<keyword evidence="5 7" id="KW-1133">Transmembrane helix</keyword>
<dbReference type="EMBL" id="JAJEQW010000001">
    <property type="protein sequence ID" value="MCC2240697.1"/>
    <property type="molecule type" value="Genomic_DNA"/>
</dbReference>
<name>A0AAW4WCM6_9FIRM</name>
<dbReference type="PANTHER" id="PTHR30012">
    <property type="entry name" value="GENERAL SECRETION PATHWAY PROTEIN"/>
    <property type="match status" value="1"/>
</dbReference>
<comment type="similarity">
    <text evidence="2">Belongs to the GSP F family.</text>
</comment>
<dbReference type="GO" id="GO:0005886">
    <property type="term" value="C:plasma membrane"/>
    <property type="evidence" value="ECO:0007669"/>
    <property type="project" value="UniProtKB-SubCell"/>
</dbReference>
<evidence type="ECO:0000313" key="10">
    <source>
        <dbReference type="Proteomes" id="UP001198893"/>
    </source>
</evidence>
<keyword evidence="4 7" id="KW-0812">Transmembrane</keyword>
<evidence type="ECO:0000256" key="3">
    <source>
        <dbReference type="ARBA" id="ARBA00022475"/>
    </source>
</evidence>
<dbReference type="InterPro" id="IPR018076">
    <property type="entry name" value="T2SS_GspF_dom"/>
</dbReference>
<dbReference type="InterPro" id="IPR003004">
    <property type="entry name" value="GspF/PilC"/>
</dbReference>
<dbReference type="Proteomes" id="UP001198893">
    <property type="component" value="Unassembled WGS sequence"/>
</dbReference>
<reference evidence="9" key="1">
    <citation type="submission" date="2021-10" db="EMBL/GenBank/DDBJ databases">
        <title>Anaerobic single-cell dispensing facilitates the cultivation of human gut bacteria.</title>
        <authorList>
            <person name="Afrizal A."/>
        </authorList>
    </citation>
    <scope>NUCLEOTIDE SEQUENCE</scope>
    <source>
        <strain evidence="9">CLA-AA-H204</strain>
    </source>
</reference>